<keyword evidence="2" id="KW-0333">Golgi apparatus</keyword>
<protein>
    <submittedName>
        <fullName evidence="5">GPP34 family phosphoprotein</fullName>
    </submittedName>
</protein>
<keyword evidence="3" id="KW-0446">Lipid-binding</keyword>
<name>A0ABP8U6J2_9ACTN</name>
<accession>A0ABP8U6J2</accession>
<comment type="subcellular location">
    <subcellularLocation>
        <location evidence="1">Golgi apparatus membrane</location>
        <topology evidence="1">Peripheral membrane protein</topology>
        <orientation evidence="1">Cytoplasmic side</orientation>
    </subcellularLocation>
</comment>
<gene>
    <name evidence="5" type="ORF">GCM10023196_027850</name>
</gene>
<evidence type="ECO:0000256" key="3">
    <source>
        <dbReference type="ARBA" id="ARBA00023121"/>
    </source>
</evidence>
<keyword evidence="4" id="KW-0472">Membrane</keyword>
<dbReference type="InterPro" id="IPR008628">
    <property type="entry name" value="GPP34-like"/>
</dbReference>
<dbReference type="Gene3D" id="1.10.3630.10">
    <property type="entry name" value="yeast vps74-n-term truncation variant domain like"/>
    <property type="match status" value="1"/>
</dbReference>
<dbReference type="Proteomes" id="UP001501442">
    <property type="component" value="Unassembled WGS sequence"/>
</dbReference>
<evidence type="ECO:0000313" key="6">
    <source>
        <dbReference type="Proteomes" id="UP001501442"/>
    </source>
</evidence>
<dbReference type="InterPro" id="IPR038261">
    <property type="entry name" value="GPP34-like_sf"/>
</dbReference>
<comment type="caution">
    <text evidence="5">The sequence shown here is derived from an EMBL/GenBank/DDBJ whole genome shotgun (WGS) entry which is preliminary data.</text>
</comment>
<reference evidence="6" key="1">
    <citation type="journal article" date="2019" name="Int. J. Syst. Evol. Microbiol.">
        <title>The Global Catalogue of Microorganisms (GCM) 10K type strain sequencing project: providing services to taxonomists for standard genome sequencing and annotation.</title>
        <authorList>
            <consortium name="The Broad Institute Genomics Platform"/>
            <consortium name="The Broad Institute Genome Sequencing Center for Infectious Disease"/>
            <person name="Wu L."/>
            <person name="Ma J."/>
        </authorList>
    </citation>
    <scope>NUCLEOTIDE SEQUENCE [LARGE SCALE GENOMIC DNA]</scope>
    <source>
        <strain evidence="6">JCM 17939</strain>
    </source>
</reference>
<proteinExistence type="predicted"/>
<evidence type="ECO:0000256" key="1">
    <source>
        <dbReference type="ARBA" id="ARBA00004255"/>
    </source>
</evidence>
<evidence type="ECO:0000256" key="2">
    <source>
        <dbReference type="ARBA" id="ARBA00023034"/>
    </source>
</evidence>
<organism evidence="5 6">
    <name type="scientific">Actinoallomurus vinaceus</name>
    <dbReference type="NCBI Taxonomy" id="1080074"/>
    <lineage>
        <taxon>Bacteria</taxon>
        <taxon>Bacillati</taxon>
        <taxon>Actinomycetota</taxon>
        <taxon>Actinomycetes</taxon>
        <taxon>Streptosporangiales</taxon>
        <taxon>Thermomonosporaceae</taxon>
        <taxon>Actinoallomurus</taxon>
    </lineage>
</organism>
<evidence type="ECO:0000313" key="5">
    <source>
        <dbReference type="EMBL" id="GAA4625079.1"/>
    </source>
</evidence>
<sequence length="223" mass="23964">MFTEASCAPPTVPGVAETLAEELLLLAYDLRGKCRMGPVELDCGVGGAMLSDLRLAGRLRLSGTALAVDDPEPVGDPVLDALLTDIAASPRSRTPQEWVTRLRATDHQQRLLARLADRGQVAVDRHRTLGVFVETRYPVRDIVGLWEAQQRVVAAVTTGAAPTDARTFALGALVAASGLGKAVFATSGNWRILRDRMREMTAGDWVADAVRRALSVEHRSVSA</sequence>
<evidence type="ECO:0000256" key="4">
    <source>
        <dbReference type="ARBA" id="ARBA00023136"/>
    </source>
</evidence>
<dbReference type="Pfam" id="PF05719">
    <property type="entry name" value="GPP34"/>
    <property type="match status" value="1"/>
</dbReference>
<dbReference type="EMBL" id="BAABHK010000003">
    <property type="protein sequence ID" value="GAA4625079.1"/>
    <property type="molecule type" value="Genomic_DNA"/>
</dbReference>
<keyword evidence="6" id="KW-1185">Reference proteome</keyword>